<gene>
    <name evidence="2" type="ORF">Ssi02_49220</name>
</gene>
<dbReference type="EMBL" id="BOOW01000030">
    <property type="protein sequence ID" value="GII94691.1"/>
    <property type="molecule type" value="Genomic_DNA"/>
</dbReference>
<dbReference type="Proteomes" id="UP000606172">
    <property type="component" value="Unassembled WGS sequence"/>
</dbReference>
<name>A0A919RM62_9ACTN</name>
<evidence type="ECO:0000313" key="3">
    <source>
        <dbReference type="Proteomes" id="UP000606172"/>
    </source>
</evidence>
<dbReference type="Pfam" id="PF14353">
    <property type="entry name" value="CpXC"/>
    <property type="match status" value="1"/>
</dbReference>
<dbReference type="RefSeq" id="WP_204029403.1">
    <property type="nucleotide sequence ID" value="NZ_BOOW01000030.1"/>
</dbReference>
<keyword evidence="3" id="KW-1185">Reference proteome</keyword>
<accession>A0A919RM62</accession>
<dbReference type="AlphaFoldDB" id="A0A919RM62"/>
<evidence type="ECO:0000259" key="1">
    <source>
        <dbReference type="Pfam" id="PF14353"/>
    </source>
</evidence>
<reference evidence="2" key="1">
    <citation type="submission" date="2021-01" db="EMBL/GenBank/DDBJ databases">
        <title>Whole genome shotgun sequence of Sinosporangium siamense NBRC 109515.</title>
        <authorList>
            <person name="Komaki H."/>
            <person name="Tamura T."/>
        </authorList>
    </citation>
    <scope>NUCLEOTIDE SEQUENCE</scope>
    <source>
        <strain evidence="2">NBRC 109515</strain>
    </source>
</reference>
<feature type="domain" description="CpXC" evidence="1">
    <location>
        <begin position="12"/>
        <end position="69"/>
    </location>
</feature>
<sequence>MSQKSFARLRRLSCERCGTHSTHEVWEVVDAVDRPDLVKRIITGRIRLVNCPGCGTDASVSALLMVLRPQRWPRPMVIPVHRIPVVMGQEAYSLLLAGLQALFNHYGLRDAGVPFDPDNLLIVPLKLLPLAFDRDIGADLEAESRNGLRPLTPLEHHYAEWLGELNTQAWRTHAIALLSALFECESTDALRRLIEENSQLLEERMDDLVSSVMEVLREERPELLPLVANRRLLLRQVRRYGIERVFRTEAER</sequence>
<protein>
    <recommendedName>
        <fullName evidence="1">CpXC domain-containing protein</fullName>
    </recommendedName>
</protein>
<evidence type="ECO:0000313" key="2">
    <source>
        <dbReference type="EMBL" id="GII94691.1"/>
    </source>
</evidence>
<comment type="caution">
    <text evidence="2">The sequence shown here is derived from an EMBL/GenBank/DDBJ whole genome shotgun (WGS) entry which is preliminary data.</text>
</comment>
<proteinExistence type="predicted"/>
<dbReference type="InterPro" id="IPR025682">
    <property type="entry name" value="CpXC_dom"/>
</dbReference>
<organism evidence="2 3">
    <name type="scientific">Sinosporangium siamense</name>
    <dbReference type="NCBI Taxonomy" id="1367973"/>
    <lineage>
        <taxon>Bacteria</taxon>
        <taxon>Bacillati</taxon>
        <taxon>Actinomycetota</taxon>
        <taxon>Actinomycetes</taxon>
        <taxon>Streptosporangiales</taxon>
        <taxon>Streptosporangiaceae</taxon>
        <taxon>Sinosporangium</taxon>
    </lineage>
</organism>